<evidence type="ECO:0000313" key="3">
    <source>
        <dbReference type="RefSeq" id="XP_045575359.1"/>
    </source>
</evidence>
<dbReference type="SUPFAM" id="SSF64593">
    <property type="entry name" value="Intermediate filament protein, coiled coil region"/>
    <property type="match status" value="1"/>
</dbReference>
<reference evidence="3" key="1">
    <citation type="submission" date="2025-08" db="UniProtKB">
        <authorList>
            <consortium name="RefSeq"/>
        </authorList>
    </citation>
    <scope>IDENTIFICATION</scope>
</reference>
<feature type="region of interest" description="Disordered" evidence="1">
    <location>
        <begin position="89"/>
        <end position="138"/>
    </location>
</feature>
<evidence type="ECO:0000313" key="2">
    <source>
        <dbReference type="Proteomes" id="UP001652741"/>
    </source>
</evidence>
<sequence>MVVPVEGPAAAGREVLEFYNPDIKEYYSRLAETIHCRIEERQEQQHDLQVQMREQCGDYEELLGQKMARDIEIVAYRGLVEEEDVLPVRGTDPDQAKQPAFGDGYPPYRFDVTPKHNRPKSSIRDPMKLTATQPFEQM</sequence>
<proteinExistence type="predicted"/>
<evidence type="ECO:0000256" key="1">
    <source>
        <dbReference type="SAM" id="MobiDB-lite"/>
    </source>
</evidence>
<name>A0ABM3EWD8_SALSA</name>
<dbReference type="Gene3D" id="1.20.5.170">
    <property type="match status" value="1"/>
</dbReference>
<organism evidence="2 3">
    <name type="scientific">Salmo salar</name>
    <name type="common">Atlantic salmon</name>
    <dbReference type="NCBI Taxonomy" id="8030"/>
    <lineage>
        <taxon>Eukaryota</taxon>
        <taxon>Metazoa</taxon>
        <taxon>Chordata</taxon>
        <taxon>Craniata</taxon>
        <taxon>Vertebrata</taxon>
        <taxon>Euteleostomi</taxon>
        <taxon>Actinopterygii</taxon>
        <taxon>Neopterygii</taxon>
        <taxon>Teleostei</taxon>
        <taxon>Protacanthopterygii</taxon>
        <taxon>Salmoniformes</taxon>
        <taxon>Salmonidae</taxon>
        <taxon>Salmoninae</taxon>
        <taxon>Salmo</taxon>
    </lineage>
</organism>
<gene>
    <name evidence="3" type="primary">LOC106604422</name>
</gene>
<dbReference type="GeneID" id="106604422"/>
<dbReference type="Proteomes" id="UP001652741">
    <property type="component" value="Chromosome ssa05"/>
</dbReference>
<accession>A0ABM3EWD8</accession>
<protein>
    <submittedName>
        <fullName evidence="3">Neurofilament medium polypeptide-like</fullName>
    </submittedName>
</protein>
<dbReference type="RefSeq" id="XP_045575359.1">
    <property type="nucleotide sequence ID" value="XM_045719403.1"/>
</dbReference>
<keyword evidence="2" id="KW-1185">Reference proteome</keyword>